<dbReference type="OrthoDB" id="1747743at2759"/>
<keyword evidence="2" id="KW-1185">Reference proteome</keyword>
<sequence length="205" mass="24067">MSQGDEGGVDQNLNLRAIQQQFECMKVVFNEIRGRLDRYDQRLEQLNHVPKEEDYHDLDLKQYSKSVEVYYKEMDIAMIRANFEEDQEPTTTRFICDLNKDIAIVVELQHYVEFEDLVHMAMKVEKQPKKGIDHFLNFKEGDYLIGRQNANLLQSNMKGHIDSQCPNKRTMIMMKNGRMETAQEGDNDYMPLLEEDSVVQHAVTE</sequence>
<dbReference type="EMBL" id="JAAIUW010000011">
    <property type="protein sequence ID" value="KAF7810320.1"/>
    <property type="molecule type" value="Genomic_DNA"/>
</dbReference>
<evidence type="ECO:0000313" key="1">
    <source>
        <dbReference type="EMBL" id="KAF7810320.1"/>
    </source>
</evidence>
<name>A0A834W5D0_9FABA</name>
<accession>A0A834W5D0</accession>
<dbReference type="AlphaFoldDB" id="A0A834W5D0"/>
<comment type="caution">
    <text evidence="1">The sequence shown here is derived from an EMBL/GenBank/DDBJ whole genome shotgun (WGS) entry which is preliminary data.</text>
</comment>
<dbReference type="PANTHER" id="PTHR35046">
    <property type="entry name" value="ZINC KNUCKLE (CCHC-TYPE) FAMILY PROTEIN"/>
    <property type="match status" value="1"/>
</dbReference>
<dbReference type="PANTHER" id="PTHR35046:SF9">
    <property type="entry name" value="RNA-DIRECTED DNA POLYMERASE"/>
    <property type="match status" value="1"/>
</dbReference>
<reference evidence="1" key="1">
    <citation type="submission" date="2020-09" db="EMBL/GenBank/DDBJ databases">
        <title>Genome-Enabled Discovery of Anthraquinone Biosynthesis in Senna tora.</title>
        <authorList>
            <person name="Kang S.-H."/>
            <person name="Pandey R.P."/>
            <person name="Lee C.-M."/>
            <person name="Sim J.-S."/>
            <person name="Jeong J.-T."/>
            <person name="Choi B.-S."/>
            <person name="Jung M."/>
            <person name="Ginzburg D."/>
            <person name="Zhao K."/>
            <person name="Won S.Y."/>
            <person name="Oh T.-J."/>
            <person name="Yu Y."/>
            <person name="Kim N.-H."/>
            <person name="Lee O.R."/>
            <person name="Lee T.-H."/>
            <person name="Bashyal P."/>
            <person name="Kim T.-S."/>
            <person name="Lee W.-H."/>
            <person name="Kawkins C."/>
            <person name="Kim C.-K."/>
            <person name="Kim J.S."/>
            <person name="Ahn B.O."/>
            <person name="Rhee S.Y."/>
            <person name="Sohng J.K."/>
        </authorList>
    </citation>
    <scope>NUCLEOTIDE SEQUENCE</scope>
    <source>
        <tissue evidence="1">Leaf</tissue>
    </source>
</reference>
<evidence type="ECO:0000313" key="2">
    <source>
        <dbReference type="Proteomes" id="UP000634136"/>
    </source>
</evidence>
<dbReference type="Proteomes" id="UP000634136">
    <property type="component" value="Unassembled WGS sequence"/>
</dbReference>
<organism evidence="1 2">
    <name type="scientific">Senna tora</name>
    <dbReference type="NCBI Taxonomy" id="362788"/>
    <lineage>
        <taxon>Eukaryota</taxon>
        <taxon>Viridiplantae</taxon>
        <taxon>Streptophyta</taxon>
        <taxon>Embryophyta</taxon>
        <taxon>Tracheophyta</taxon>
        <taxon>Spermatophyta</taxon>
        <taxon>Magnoliopsida</taxon>
        <taxon>eudicotyledons</taxon>
        <taxon>Gunneridae</taxon>
        <taxon>Pentapetalae</taxon>
        <taxon>rosids</taxon>
        <taxon>fabids</taxon>
        <taxon>Fabales</taxon>
        <taxon>Fabaceae</taxon>
        <taxon>Caesalpinioideae</taxon>
        <taxon>Cassia clade</taxon>
        <taxon>Senna</taxon>
    </lineage>
</organism>
<proteinExistence type="predicted"/>
<protein>
    <submittedName>
        <fullName evidence="1">Transposon Ty3-I Gag-Pol polyprotein</fullName>
    </submittedName>
</protein>
<gene>
    <name evidence="1" type="ORF">G2W53_037063</name>
</gene>